<comment type="caution">
    <text evidence="2">The sequence shown here is derived from an EMBL/GenBank/DDBJ whole genome shotgun (WGS) entry which is preliminary data.</text>
</comment>
<organism evidence="2 3">
    <name type="scientific">Cryobacterium melibiosiphilum</name>
    <dbReference type="NCBI Taxonomy" id="995039"/>
    <lineage>
        <taxon>Bacteria</taxon>
        <taxon>Bacillati</taxon>
        <taxon>Actinomycetota</taxon>
        <taxon>Actinomycetes</taxon>
        <taxon>Micrococcales</taxon>
        <taxon>Microbacteriaceae</taxon>
        <taxon>Cryobacterium</taxon>
    </lineage>
</organism>
<sequence>MIASVTAPVFAAATFVLQNSPGSDLDPNTVTPGPIGFAAIFLVAAATILLGFDMVRRIRRTTYRSEIKERLEAEVAAKDDTRGDTRGDTKPE</sequence>
<keyword evidence="3" id="KW-1185">Reference proteome</keyword>
<evidence type="ECO:0000313" key="2">
    <source>
        <dbReference type="EMBL" id="RJT86861.1"/>
    </source>
</evidence>
<dbReference type="OrthoDB" id="5122705at2"/>
<dbReference type="RefSeq" id="WP_119975899.1">
    <property type="nucleotide sequence ID" value="NZ_JBHSQA010000005.1"/>
</dbReference>
<name>A0A3A5MDP7_9MICO</name>
<feature type="transmembrane region" description="Helical" evidence="1">
    <location>
        <begin position="34"/>
        <end position="55"/>
    </location>
</feature>
<proteinExistence type="predicted"/>
<evidence type="ECO:0000313" key="3">
    <source>
        <dbReference type="Proteomes" id="UP000272015"/>
    </source>
</evidence>
<dbReference type="EMBL" id="QZVS01000093">
    <property type="protein sequence ID" value="RJT86861.1"/>
    <property type="molecule type" value="Genomic_DNA"/>
</dbReference>
<protein>
    <submittedName>
        <fullName evidence="2">Uncharacterized protein</fullName>
    </submittedName>
</protein>
<dbReference type="Proteomes" id="UP000272015">
    <property type="component" value="Unassembled WGS sequence"/>
</dbReference>
<accession>A0A3A5MDP7</accession>
<dbReference type="AlphaFoldDB" id="A0A3A5MDP7"/>
<gene>
    <name evidence="2" type="ORF">D6T64_17135</name>
</gene>
<evidence type="ECO:0000256" key="1">
    <source>
        <dbReference type="SAM" id="Phobius"/>
    </source>
</evidence>
<keyword evidence="1" id="KW-0472">Membrane</keyword>
<keyword evidence="1" id="KW-0812">Transmembrane</keyword>
<reference evidence="2 3" key="1">
    <citation type="submission" date="2018-09" db="EMBL/GenBank/DDBJ databases">
        <title>Novel species of Cryobacterium.</title>
        <authorList>
            <person name="Liu Q."/>
            <person name="Xin Y.-H."/>
        </authorList>
    </citation>
    <scope>NUCLEOTIDE SEQUENCE [LARGE SCALE GENOMIC DNA]</scope>
    <source>
        <strain evidence="2 3">Hh39</strain>
    </source>
</reference>
<keyword evidence="1" id="KW-1133">Transmembrane helix</keyword>